<accession>A0A0U0WCA3</accession>
<evidence type="ECO:0000256" key="1">
    <source>
        <dbReference type="SAM" id="MobiDB-lite"/>
    </source>
</evidence>
<name>A0A0U0WCA3_MYCBE</name>
<feature type="region of interest" description="Disordered" evidence="1">
    <location>
        <begin position="527"/>
        <end position="570"/>
    </location>
</feature>
<dbReference type="Proteomes" id="UP000198875">
    <property type="component" value="Unassembled WGS sequence"/>
</dbReference>
<evidence type="ECO:0000259" key="3">
    <source>
        <dbReference type="Pfam" id="PF13460"/>
    </source>
</evidence>
<dbReference type="Pfam" id="PF11160">
    <property type="entry name" value="Hva1_TUDOR"/>
    <property type="match status" value="1"/>
</dbReference>
<feature type="compositionally biased region" description="Basic and acidic residues" evidence="1">
    <location>
        <begin position="559"/>
        <end position="570"/>
    </location>
</feature>
<dbReference type="InterPro" id="IPR021295">
    <property type="entry name" value="DUF2867"/>
</dbReference>
<dbReference type="Pfam" id="PF11066">
    <property type="entry name" value="DUF2867"/>
    <property type="match status" value="1"/>
</dbReference>
<dbReference type="InterPro" id="IPR036291">
    <property type="entry name" value="NAD(P)-bd_dom_sf"/>
</dbReference>
<dbReference type="AlphaFoldDB" id="A0A0U0WCA3"/>
<feature type="domain" description="Hypervirulence associated protein TUDOR" evidence="2">
    <location>
        <begin position="508"/>
        <end position="566"/>
    </location>
</feature>
<evidence type="ECO:0000313" key="4">
    <source>
        <dbReference type="EMBL" id="CPR12701.1"/>
    </source>
</evidence>
<dbReference type="SUPFAM" id="SSF51735">
    <property type="entry name" value="NAD(P)-binding Rossmann-fold domains"/>
    <property type="match status" value="1"/>
</dbReference>
<organism evidence="4 5">
    <name type="scientific">Mycobacterium bohemicum DSM 44277</name>
    <dbReference type="NCBI Taxonomy" id="1236609"/>
    <lineage>
        <taxon>Bacteria</taxon>
        <taxon>Bacillati</taxon>
        <taxon>Actinomycetota</taxon>
        <taxon>Actinomycetes</taxon>
        <taxon>Mycobacteriales</taxon>
        <taxon>Mycobacteriaceae</taxon>
        <taxon>Mycobacterium</taxon>
    </lineage>
</organism>
<reference evidence="4 5" key="1">
    <citation type="submission" date="2015-03" db="EMBL/GenBank/DDBJ databases">
        <authorList>
            <person name="Murphy D."/>
        </authorList>
    </citation>
    <scope>NUCLEOTIDE SEQUENCE [LARGE SCALE GENOMIC DNA]</scope>
    <source>
        <strain evidence="4 5">DSM 44277</strain>
    </source>
</reference>
<dbReference type="Pfam" id="PF13460">
    <property type="entry name" value="NAD_binding_10"/>
    <property type="match status" value="1"/>
</dbReference>
<sequence>MRCVVLGATGYLGTRLIPELLSAGHTVRVLARDPAKLDDVAWRDRVDVIGGDVADAPTVRRALRGQQVLYYLVHSLLRPDFVEFDRRAARIVADAAAGAALSRIVYVGGIIPTGQELSDHLASRAEVGEVFMESGVPTAELRAAAIIGAGSASFEMLRYLTERLPLIVTPRWLRTRVQPIAVRDVLYYLVKAAELPAEVNRPFDIGGPDAFPYTEMIRKYAAVAGLTRRPTLPAPLLSPGVSAPLVGLLTPIPRRLAVSLMESLENDVVCADRDIARHIPDPADGLTHYEEAVELALGHARRGDLRTRWSRGDADGAPSQPLPTDPQWAGGSLYDDVRQHHSPTDTATLWRAIETAVTERNWSVLPLGWPVRGWINGLVTAVWRRRRPLDGHRLHVGEALDWWRVEHVEHPRLLRLRADIPLPGRLWLELTASPDGNGGSRYGQRALFQPYGLVGQLFWTASAPSRDAVFGGIARDVTATARRGMVAAPGPAHSRKGNTMGDNTFRKGDNVEWKSHGKTVHGTVEEKITSDTEAAGRAVRASTDEPQYRVRSSKTGADAVHKSEALRRAD</sequence>
<dbReference type="OrthoDB" id="9774199at2"/>
<dbReference type="InterPro" id="IPR021331">
    <property type="entry name" value="Hva1_TUDOR"/>
</dbReference>
<dbReference type="Gene3D" id="3.40.50.720">
    <property type="entry name" value="NAD(P)-binding Rossmann-like Domain"/>
    <property type="match status" value="1"/>
</dbReference>
<protein>
    <submittedName>
        <fullName evidence="4">Oxidoreductase</fullName>
    </submittedName>
</protein>
<dbReference type="PANTHER" id="PTHR12126:SF11">
    <property type="entry name" value="NADH DEHYDROGENASE [UBIQUINONE] 1 ALPHA SUBCOMPLEX SUBUNIT 9, MITOCHONDRIAL"/>
    <property type="match status" value="1"/>
</dbReference>
<dbReference type="PANTHER" id="PTHR12126">
    <property type="entry name" value="NADH-UBIQUINONE OXIDOREDUCTASE 39 KDA SUBUNIT-RELATED"/>
    <property type="match status" value="1"/>
</dbReference>
<gene>
    <name evidence="4" type="ORF">BN971_04002</name>
</gene>
<feature type="region of interest" description="Disordered" evidence="1">
    <location>
        <begin position="308"/>
        <end position="332"/>
    </location>
</feature>
<feature type="domain" description="NAD(P)-binding" evidence="3">
    <location>
        <begin position="7"/>
        <end position="110"/>
    </location>
</feature>
<dbReference type="EMBL" id="CSTD01000004">
    <property type="protein sequence ID" value="CPR12701.1"/>
    <property type="molecule type" value="Genomic_DNA"/>
</dbReference>
<dbReference type="RefSeq" id="WP_085180678.1">
    <property type="nucleotide sequence ID" value="NZ_CSTD01000004.1"/>
</dbReference>
<dbReference type="Gene3D" id="2.30.30.1060">
    <property type="match status" value="1"/>
</dbReference>
<evidence type="ECO:0000259" key="2">
    <source>
        <dbReference type="Pfam" id="PF11160"/>
    </source>
</evidence>
<dbReference type="InterPro" id="IPR051207">
    <property type="entry name" value="ComplexI_NDUFA9_subunit"/>
</dbReference>
<proteinExistence type="predicted"/>
<dbReference type="InterPro" id="IPR016040">
    <property type="entry name" value="NAD(P)-bd_dom"/>
</dbReference>
<evidence type="ECO:0000313" key="5">
    <source>
        <dbReference type="Proteomes" id="UP000198875"/>
    </source>
</evidence>
<dbReference type="GO" id="GO:0044877">
    <property type="term" value="F:protein-containing complex binding"/>
    <property type="evidence" value="ECO:0007669"/>
    <property type="project" value="TreeGrafter"/>
</dbReference>